<evidence type="ECO:0000313" key="4">
    <source>
        <dbReference type="EMBL" id="CAH2259689.1"/>
    </source>
</evidence>
<dbReference type="PANTHER" id="PTHR10609:SF14">
    <property type="entry name" value="BIOTINIDASE"/>
    <property type="match status" value="1"/>
</dbReference>
<keyword evidence="2" id="KW-0732">Signal</keyword>
<protein>
    <submittedName>
        <fullName evidence="4">Jg24300 protein</fullName>
    </submittedName>
</protein>
<gene>
    <name evidence="4" type="primary">jg24300</name>
    <name evidence="4" type="ORF">PAEG_LOCUS23620</name>
</gene>
<dbReference type="SUPFAM" id="SSF56317">
    <property type="entry name" value="Carbon-nitrogen hydrolase"/>
    <property type="match status" value="1"/>
</dbReference>
<feature type="signal peptide" evidence="2">
    <location>
        <begin position="1"/>
        <end position="18"/>
    </location>
</feature>
<evidence type="ECO:0000256" key="1">
    <source>
        <dbReference type="ARBA" id="ARBA00008225"/>
    </source>
</evidence>
<proteinExistence type="inferred from homology"/>
<name>A0A8S4SEP2_9NEOP</name>
<dbReference type="EMBL" id="CAKXAJ010026153">
    <property type="protein sequence ID" value="CAH2259689.1"/>
    <property type="molecule type" value="Genomic_DNA"/>
</dbReference>
<dbReference type="InterPro" id="IPR040154">
    <property type="entry name" value="Biotinidase/VNN"/>
</dbReference>
<keyword evidence="5" id="KW-1185">Reference proteome</keyword>
<dbReference type="Gene3D" id="3.60.110.10">
    <property type="entry name" value="Carbon-nitrogen hydrolase"/>
    <property type="match status" value="1"/>
</dbReference>
<comment type="similarity">
    <text evidence="1">Belongs to the carbon-nitrogen hydrolase superfamily. BTD/VNN family.</text>
</comment>
<dbReference type="OrthoDB" id="10433713at2759"/>
<sequence>MPFINIFMFLCLLGFSAQKSTPADHSYVAAVVEYQVQSDAATNLQNYLQLIEDAGNQNADIVVFPEMTLTRGQSVVVPIYGLLKEYPVPASYPTLYDEVLITA</sequence>
<feature type="domain" description="CN hydrolase" evidence="3">
    <location>
        <begin position="27"/>
        <end position="103"/>
    </location>
</feature>
<accession>A0A8S4SEP2</accession>
<comment type="caution">
    <text evidence="4">The sequence shown here is derived from an EMBL/GenBank/DDBJ whole genome shotgun (WGS) entry which is preliminary data.</text>
</comment>
<dbReference type="AlphaFoldDB" id="A0A8S4SEP2"/>
<evidence type="ECO:0000259" key="3">
    <source>
        <dbReference type="PROSITE" id="PS50263"/>
    </source>
</evidence>
<dbReference type="Proteomes" id="UP000838756">
    <property type="component" value="Unassembled WGS sequence"/>
</dbReference>
<dbReference type="Pfam" id="PF00795">
    <property type="entry name" value="CN_hydrolase"/>
    <property type="match status" value="1"/>
</dbReference>
<evidence type="ECO:0000256" key="2">
    <source>
        <dbReference type="SAM" id="SignalP"/>
    </source>
</evidence>
<feature type="chain" id="PRO_5035754837" evidence="2">
    <location>
        <begin position="19"/>
        <end position="103"/>
    </location>
</feature>
<dbReference type="PROSITE" id="PS50263">
    <property type="entry name" value="CN_HYDROLASE"/>
    <property type="match status" value="1"/>
</dbReference>
<organism evidence="4 5">
    <name type="scientific">Pararge aegeria aegeria</name>
    <dbReference type="NCBI Taxonomy" id="348720"/>
    <lineage>
        <taxon>Eukaryota</taxon>
        <taxon>Metazoa</taxon>
        <taxon>Ecdysozoa</taxon>
        <taxon>Arthropoda</taxon>
        <taxon>Hexapoda</taxon>
        <taxon>Insecta</taxon>
        <taxon>Pterygota</taxon>
        <taxon>Neoptera</taxon>
        <taxon>Endopterygota</taxon>
        <taxon>Lepidoptera</taxon>
        <taxon>Glossata</taxon>
        <taxon>Ditrysia</taxon>
        <taxon>Papilionoidea</taxon>
        <taxon>Nymphalidae</taxon>
        <taxon>Satyrinae</taxon>
        <taxon>Satyrini</taxon>
        <taxon>Parargina</taxon>
        <taxon>Pararge</taxon>
    </lineage>
</organism>
<evidence type="ECO:0000313" key="5">
    <source>
        <dbReference type="Proteomes" id="UP000838756"/>
    </source>
</evidence>
<dbReference type="InterPro" id="IPR003010">
    <property type="entry name" value="C-N_Hydrolase"/>
</dbReference>
<dbReference type="PANTHER" id="PTHR10609">
    <property type="entry name" value="BIOTINIDASE-RELATED"/>
    <property type="match status" value="1"/>
</dbReference>
<dbReference type="InterPro" id="IPR036526">
    <property type="entry name" value="C-N_Hydrolase_sf"/>
</dbReference>
<reference evidence="4" key="1">
    <citation type="submission" date="2022-03" db="EMBL/GenBank/DDBJ databases">
        <authorList>
            <person name="Lindestad O."/>
        </authorList>
    </citation>
    <scope>NUCLEOTIDE SEQUENCE</scope>
</reference>